<dbReference type="RefSeq" id="WP_070915734.1">
    <property type="nucleotide sequence ID" value="NZ_JAAOOS010000002.1"/>
</dbReference>
<dbReference type="Proteomes" id="UP000180043">
    <property type="component" value="Unassembled WGS sequence"/>
</dbReference>
<dbReference type="InterPro" id="IPR041678">
    <property type="entry name" value="TetR_C_16"/>
</dbReference>
<dbReference type="InterPro" id="IPR001647">
    <property type="entry name" value="HTH_TetR"/>
</dbReference>
<dbReference type="GO" id="GO:0000976">
    <property type="term" value="F:transcription cis-regulatory region binding"/>
    <property type="evidence" value="ECO:0007669"/>
    <property type="project" value="TreeGrafter"/>
</dbReference>
<dbReference type="SUPFAM" id="SSF48498">
    <property type="entry name" value="Tetracyclin repressor-like, C-terminal domain"/>
    <property type="match status" value="1"/>
</dbReference>
<dbReference type="GO" id="GO:0003700">
    <property type="term" value="F:DNA-binding transcription factor activity"/>
    <property type="evidence" value="ECO:0007669"/>
    <property type="project" value="TreeGrafter"/>
</dbReference>
<dbReference type="PANTHER" id="PTHR30055">
    <property type="entry name" value="HTH-TYPE TRANSCRIPTIONAL REGULATOR RUTR"/>
    <property type="match status" value="1"/>
</dbReference>
<reference evidence="2 3" key="1">
    <citation type="submission" date="2016-10" db="EMBL/GenBank/DDBJ databases">
        <title>Evaluation of Human, Veterinary and Environmental Mycobacterium chelonae Isolates by Core Genome Phylogenomic Analysis, Targeted Gene Comparison, and Anti-microbial Susceptibility Patterns: A Tale of Mistaken Identities.</title>
        <authorList>
            <person name="Fogelson S.B."/>
            <person name="Camus A.C."/>
            <person name="Lorenz W."/>
            <person name="Vasireddy R."/>
            <person name="Vasireddy S."/>
            <person name="Smith T."/>
            <person name="Brown-Elliott B.A."/>
            <person name="Wallace R.J.Jr."/>
            <person name="Hasan N.A."/>
            <person name="Reischl U."/>
            <person name="Sanchez S."/>
        </authorList>
    </citation>
    <scope>NUCLEOTIDE SEQUENCE [LARGE SCALE GENOMIC DNA]</scope>
    <source>
        <strain evidence="2 3">15515</strain>
    </source>
</reference>
<dbReference type="PANTHER" id="PTHR30055:SF235">
    <property type="entry name" value="TRANSCRIPTIONAL REGULATORY PROTEIN"/>
    <property type="match status" value="1"/>
</dbReference>
<evidence type="ECO:0000313" key="2">
    <source>
        <dbReference type="EMBL" id="OHU57883.1"/>
    </source>
</evidence>
<organism evidence="2 3">
    <name type="scientific">Mycobacteroides chelonae</name>
    <name type="common">Mycobacterium chelonae</name>
    <dbReference type="NCBI Taxonomy" id="1774"/>
    <lineage>
        <taxon>Bacteria</taxon>
        <taxon>Bacillati</taxon>
        <taxon>Actinomycetota</taxon>
        <taxon>Actinomycetes</taxon>
        <taxon>Mycobacteriales</taxon>
        <taxon>Mycobacteriaceae</taxon>
        <taxon>Mycobacteroides</taxon>
    </lineage>
</organism>
<proteinExistence type="predicted"/>
<name>A0A1S1LUS2_MYCCH</name>
<dbReference type="PROSITE" id="PS50977">
    <property type="entry name" value="HTH_TETR_2"/>
    <property type="match status" value="1"/>
</dbReference>
<dbReference type="InterPro" id="IPR050109">
    <property type="entry name" value="HTH-type_TetR-like_transc_reg"/>
</dbReference>
<dbReference type="PRINTS" id="PR00455">
    <property type="entry name" value="HTHTETR"/>
</dbReference>
<keyword evidence="1" id="KW-0238">DNA-binding</keyword>
<protein>
    <submittedName>
        <fullName evidence="2">TetR family transcriptional regulator</fullName>
    </submittedName>
</protein>
<dbReference type="InterPro" id="IPR036271">
    <property type="entry name" value="Tet_transcr_reg_TetR-rel_C_sf"/>
</dbReference>
<evidence type="ECO:0000313" key="3">
    <source>
        <dbReference type="Proteomes" id="UP000180043"/>
    </source>
</evidence>
<dbReference type="Gene3D" id="1.10.357.10">
    <property type="entry name" value="Tetracycline Repressor, domain 2"/>
    <property type="match status" value="1"/>
</dbReference>
<evidence type="ECO:0000256" key="1">
    <source>
        <dbReference type="ARBA" id="ARBA00023125"/>
    </source>
</evidence>
<dbReference type="Pfam" id="PF00440">
    <property type="entry name" value="TetR_N"/>
    <property type="match status" value="1"/>
</dbReference>
<accession>A0A1S1LUS2</accession>
<gene>
    <name evidence="2" type="ORF">BKG82_09535</name>
</gene>
<dbReference type="InterPro" id="IPR009057">
    <property type="entry name" value="Homeodomain-like_sf"/>
</dbReference>
<dbReference type="AlphaFoldDB" id="A0A1S1LUS2"/>
<sequence>MATSTNTARRGRRRGEAVSREHVLDVAKRSFAERGYEKTTIRGVARDAGIDPSMVVYLFGAKDELFRQSIQLVIDPNELVLAIREGEGTVGQRFVNAYLSMWEQAGTVDTMLAILQSATTNDDAHRAFRDFMQNYVLAAISEELGGGPEVRTRFALAATSMVGTALLRYALKIDPLVALTREQMVAILAPTVDRYLTADASELGLLS</sequence>
<dbReference type="SUPFAM" id="SSF46689">
    <property type="entry name" value="Homeodomain-like"/>
    <property type="match status" value="1"/>
</dbReference>
<dbReference type="EMBL" id="MLIQ01000013">
    <property type="protein sequence ID" value="OHU57883.1"/>
    <property type="molecule type" value="Genomic_DNA"/>
</dbReference>
<comment type="caution">
    <text evidence="2">The sequence shown here is derived from an EMBL/GenBank/DDBJ whole genome shotgun (WGS) entry which is preliminary data.</text>
</comment>
<dbReference type="Pfam" id="PF17920">
    <property type="entry name" value="TetR_C_16"/>
    <property type="match status" value="1"/>
</dbReference>
<dbReference type="Gene3D" id="1.10.10.60">
    <property type="entry name" value="Homeodomain-like"/>
    <property type="match status" value="1"/>
</dbReference>